<dbReference type="Proteomes" id="UP000254069">
    <property type="component" value="Unassembled WGS sequence"/>
</dbReference>
<keyword evidence="1 3" id="KW-0853">WD repeat</keyword>
<dbReference type="InterPro" id="IPR011047">
    <property type="entry name" value="Quinoprotein_ADH-like_sf"/>
</dbReference>
<dbReference type="InterPro" id="IPR050505">
    <property type="entry name" value="WDR55/POC1"/>
</dbReference>
<dbReference type="PROSITE" id="PS51257">
    <property type="entry name" value="PROKAR_LIPOPROTEIN"/>
    <property type="match status" value="1"/>
</dbReference>
<gene>
    <name evidence="5" type="ORF">NCTC10738_00594</name>
</gene>
<evidence type="ECO:0000313" key="6">
    <source>
        <dbReference type="Proteomes" id="UP000254069"/>
    </source>
</evidence>
<dbReference type="PANTHER" id="PTHR44019:SF8">
    <property type="entry name" value="POC1 CENTRIOLAR PROTEIN HOMOLOG"/>
    <property type="match status" value="1"/>
</dbReference>
<evidence type="ECO:0000256" key="4">
    <source>
        <dbReference type="SAM" id="SignalP"/>
    </source>
</evidence>
<dbReference type="PROSITE" id="PS50082">
    <property type="entry name" value="WD_REPEATS_2"/>
    <property type="match status" value="1"/>
</dbReference>
<dbReference type="RefSeq" id="WP_109248532.1">
    <property type="nucleotide sequence ID" value="NZ_AP024609.1"/>
</dbReference>
<keyword evidence="4" id="KW-0732">Signal</keyword>
<evidence type="ECO:0000313" key="5">
    <source>
        <dbReference type="EMBL" id="SUI51003.1"/>
    </source>
</evidence>
<keyword evidence="2" id="KW-0677">Repeat</keyword>
<dbReference type="Pfam" id="PF00400">
    <property type="entry name" value="WD40"/>
    <property type="match status" value="1"/>
</dbReference>
<keyword evidence="6" id="KW-1185">Reference proteome</keyword>
<reference evidence="5 6" key="1">
    <citation type="submission" date="2018-06" db="EMBL/GenBank/DDBJ databases">
        <authorList>
            <consortium name="Pathogen Informatics"/>
            <person name="Doyle S."/>
        </authorList>
    </citation>
    <scope>NUCLEOTIDE SEQUENCE [LARGE SCALE GENOMIC DNA]</scope>
    <source>
        <strain evidence="5 6">NCTC10738</strain>
    </source>
</reference>
<dbReference type="InterPro" id="IPR001680">
    <property type="entry name" value="WD40_rpt"/>
</dbReference>
<name>A0A379YWD5_9GAMM</name>
<organism evidence="5 6">
    <name type="scientific">Shewanella algae</name>
    <dbReference type="NCBI Taxonomy" id="38313"/>
    <lineage>
        <taxon>Bacteria</taxon>
        <taxon>Pseudomonadati</taxon>
        <taxon>Pseudomonadota</taxon>
        <taxon>Gammaproteobacteria</taxon>
        <taxon>Alteromonadales</taxon>
        <taxon>Shewanellaceae</taxon>
        <taxon>Shewanella</taxon>
    </lineage>
</organism>
<dbReference type="Gene3D" id="2.130.10.10">
    <property type="entry name" value="YVTN repeat-like/Quinoprotein amine dehydrogenase"/>
    <property type="match status" value="2"/>
</dbReference>
<feature type="chain" id="PRO_5017012867" evidence="4">
    <location>
        <begin position="22"/>
        <end position="324"/>
    </location>
</feature>
<evidence type="ECO:0000256" key="2">
    <source>
        <dbReference type="ARBA" id="ARBA00022737"/>
    </source>
</evidence>
<evidence type="ECO:0000256" key="3">
    <source>
        <dbReference type="PROSITE-ProRule" id="PRU00221"/>
    </source>
</evidence>
<sequence>MAINRLLLICTLSFTLLGLGACHPGPNSSQSLAADPSYSASLSADGRYALISSQEGIKLWDLKQGAVKYQWAQGSEANDVIATDISANGEYAVTLSRDSVALWKIADGQAAGWWSLPAVAQAVAVADNGQLLVGLADGAVMSLTPTTGVLVKFLGHSEKVNSVALSADGRLALTGANDATALLWRTQDAQVLRRWQMDSRVLKVALSRSGNLSLVSDSTGNADIWHNDSGKLASSLAIVRRQMNFSAARFIQQEQALLTGTPARELSLWQVDSGKKVANWQVSLPKKPLPQSAVVYSVSESDNGQLQSISSASLLEHWSAPTQR</sequence>
<feature type="repeat" description="WD" evidence="3">
    <location>
        <begin position="153"/>
        <end position="194"/>
    </location>
</feature>
<dbReference type="PROSITE" id="PS50294">
    <property type="entry name" value="WD_REPEATS_REGION"/>
    <property type="match status" value="1"/>
</dbReference>
<dbReference type="PANTHER" id="PTHR44019">
    <property type="entry name" value="WD REPEAT-CONTAINING PROTEIN 55"/>
    <property type="match status" value="1"/>
</dbReference>
<protein>
    <submittedName>
        <fullName evidence="5">Uncharacterized protein containing caspase domain</fullName>
    </submittedName>
</protein>
<dbReference type="EMBL" id="UGYO01000001">
    <property type="protein sequence ID" value="SUI51003.1"/>
    <property type="molecule type" value="Genomic_DNA"/>
</dbReference>
<proteinExistence type="predicted"/>
<evidence type="ECO:0000256" key="1">
    <source>
        <dbReference type="ARBA" id="ARBA00022574"/>
    </source>
</evidence>
<feature type="signal peptide" evidence="4">
    <location>
        <begin position="1"/>
        <end position="21"/>
    </location>
</feature>
<dbReference type="AlphaFoldDB" id="A0A379YWD5"/>
<dbReference type="SUPFAM" id="SSF50998">
    <property type="entry name" value="Quinoprotein alcohol dehydrogenase-like"/>
    <property type="match status" value="1"/>
</dbReference>
<dbReference type="InterPro" id="IPR015943">
    <property type="entry name" value="WD40/YVTN_repeat-like_dom_sf"/>
</dbReference>
<dbReference type="SMART" id="SM00320">
    <property type="entry name" value="WD40"/>
    <property type="match status" value="4"/>
</dbReference>
<dbReference type="KEGG" id="salg:BS332_12305"/>
<accession>A0A379YWD5</accession>